<keyword evidence="3" id="KW-1185">Reference proteome</keyword>
<sequence>MKAPSTALLKAFSPLWQPPTPTWTAKGCLAQQCAGFSSSAHRMARDSSKKNLRPKTDMRISTSSEQHKSRLQWED</sequence>
<dbReference type="KEGG" id="bcom:BAUCODRAFT_37467"/>
<reference evidence="2 3" key="1">
    <citation type="journal article" date="2012" name="PLoS Pathog.">
        <title>Diverse lifestyles and strategies of plant pathogenesis encoded in the genomes of eighteen Dothideomycetes fungi.</title>
        <authorList>
            <person name="Ohm R.A."/>
            <person name="Feau N."/>
            <person name="Henrissat B."/>
            <person name="Schoch C.L."/>
            <person name="Horwitz B.A."/>
            <person name="Barry K.W."/>
            <person name="Condon B.J."/>
            <person name="Copeland A.C."/>
            <person name="Dhillon B."/>
            <person name="Glaser F."/>
            <person name="Hesse C.N."/>
            <person name="Kosti I."/>
            <person name="LaButti K."/>
            <person name="Lindquist E.A."/>
            <person name="Lucas S."/>
            <person name="Salamov A.A."/>
            <person name="Bradshaw R.E."/>
            <person name="Ciuffetti L."/>
            <person name="Hamelin R.C."/>
            <person name="Kema G.H.J."/>
            <person name="Lawrence C."/>
            <person name="Scott J.A."/>
            <person name="Spatafora J.W."/>
            <person name="Turgeon B.G."/>
            <person name="de Wit P.J.G.M."/>
            <person name="Zhong S."/>
            <person name="Goodwin S.B."/>
            <person name="Grigoriev I.V."/>
        </authorList>
    </citation>
    <scope>NUCLEOTIDE SEQUENCE [LARGE SCALE GENOMIC DNA]</scope>
    <source>
        <strain evidence="2 3">UAMH 10762</strain>
    </source>
</reference>
<accession>M2MMG7</accession>
<organism evidence="2 3">
    <name type="scientific">Baudoinia panamericana (strain UAMH 10762)</name>
    <name type="common">Angels' share fungus</name>
    <name type="synonym">Baudoinia compniacensis (strain UAMH 10762)</name>
    <dbReference type="NCBI Taxonomy" id="717646"/>
    <lineage>
        <taxon>Eukaryota</taxon>
        <taxon>Fungi</taxon>
        <taxon>Dikarya</taxon>
        <taxon>Ascomycota</taxon>
        <taxon>Pezizomycotina</taxon>
        <taxon>Dothideomycetes</taxon>
        <taxon>Dothideomycetidae</taxon>
        <taxon>Mycosphaerellales</taxon>
        <taxon>Teratosphaeriaceae</taxon>
        <taxon>Baudoinia</taxon>
    </lineage>
</organism>
<evidence type="ECO:0000313" key="3">
    <source>
        <dbReference type="Proteomes" id="UP000011761"/>
    </source>
</evidence>
<dbReference type="OrthoDB" id="2098203at2759"/>
<evidence type="ECO:0000313" key="2">
    <source>
        <dbReference type="EMBL" id="EMC92578.1"/>
    </source>
</evidence>
<feature type="region of interest" description="Disordered" evidence="1">
    <location>
        <begin position="39"/>
        <end position="75"/>
    </location>
</feature>
<dbReference type="EMBL" id="KB445561">
    <property type="protein sequence ID" value="EMC92578.1"/>
    <property type="molecule type" value="Genomic_DNA"/>
</dbReference>
<dbReference type="AlphaFoldDB" id="M2MMG7"/>
<feature type="compositionally biased region" description="Basic and acidic residues" evidence="1">
    <location>
        <begin position="65"/>
        <end position="75"/>
    </location>
</feature>
<proteinExistence type="predicted"/>
<dbReference type="GeneID" id="19113247"/>
<feature type="compositionally biased region" description="Basic and acidic residues" evidence="1">
    <location>
        <begin position="43"/>
        <end position="58"/>
    </location>
</feature>
<dbReference type="Proteomes" id="UP000011761">
    <property type="component" value="Unassembled WGS sequence"/>
</dbReference>
<dbReference type="STRING" id="717646.M2MMG7"/>
<dbReference type="RefSeq" id="XP_007679766.1">
    <property type="nucleotide sequence ID" value="XM_007681576.1"/>
</dbReference>
<name>M2MMG7_BAUPA</name>
<protein>
    <submittedName>
        <fullName evidence="2">Uncharacterized protein</fullName>
    </submittedName>
</protein>
<gene>
    <name evidence="2" type="ORF">BAUCODRAFT_37467</name>
</gene>
<dbReference type="HOGENOM" id="CLU_2670685_0_0_1"/>
<evidence type="ECO:0000256" key="1">
    <source>
        <dbReference type="SAM" id="MobiDB-lite"/>
    </source>
</evidence>